<dbReference type="InterPro" id="IPR001647">
    <property type="entry name" value="HTH_TetR"/>
</dbReference>
<dbReference type="Gene3D" id="1.10.10.60">
    <property type="entry name" value="Homeodomain-like"/>
    <property type="match status" value="1"/>
</dbReference>
<evidence type="ECO:0000313" key="7">
    <source>
        <dbReference type="Proteomes" id="UP000179769"/>
    </source>
</evidence>
<proteinExistence type="predicted"/>
<evidence type="ECO:0000313" key="6">
    <source>
        <dbReference type="EMBL" id="OHV21488.1"/>
    </source>
</evidence>
<dbReference type="SUPFAM" id="SSF46689">
    <property type="entry name" value="Homeodomain-like"/>
    <property type="match status" value="1"/>
</dbReference>
<protein>
    <submittedName>
        <fullName evidence="6">TetR family transcriptional regulator</fullName>
    </submittedName>
</protein>
<dbReference type="Gene3D" id="1.10.357.10">
    <property type="entry name" value="Tetracycline Repressor, domain 2"/>
    <property type="match status" value="1"/>
</dbReference>
<dbReference type="GO" id="GO:0003677">
    <property type="term" value="F:DNA binding"/>
    <property type="evidence" value="ECO:0007669"/>
    <property type="project" value="UniProtKB-UniRule"/>
</dbReference>
<dbReference type="SUPFAM" id="SSF48498">
    <property type="entry name" value="Tetracyclin repressor-like, C-terminal domain"/>
    <property type="match status" value="1"/>
</dbReference>
<evidence type="ECO:0000256" key="1">
    <source>
        <dbReference type="ARBA" id="ARBA00023015"/>
    </source>
</evidence>
<dbReference type="Pfam" id="PF16925">
    <property type="entry name" value="TetR_C_13"/>
    <property type="match status" value="1"/>
</dbReference>
<evidence type="ECO:0000256" key="3">
    <source>
        <dbReference type="ARBA" id="ARBA00023163"/>
    </source>
</evidence>
<evidence type="ECO:0000259" key="5">
    <source>
        <dbReference type="PROSITE" id="PS50977"/>
    </source>
</evidence>
<feature type="DNA-binding region" description="H-T-H motif" evidence="4">
    <location>
        <begin position="25"/>
        <end position="44"/>
    </location>
</feature>
<keyword evidence="2 4" id="KW-0238">DNA-binding</keyword>
<organism evidence="6 7">
    <name type="scientific">Parafrankia soli</name>
    <dbReference type="NCBI Taxonomy" id="2599596"/>
    <lineage>
        <taxon>Bacteria</taxon>
        <taxon>Bacillati</taxon>
        <taxon>Actinomycetota</taxon>
        <taxon>Actinomycetes</taxon>
        <taxon>Frankiales</taxon>
        <taxon>Frankiaceae</taxon>
        <taxon>Parafrankia</taxon>
    </lineage>
</organism>
<accession>A0A1S1PEY5</accession>
<gene>
    <name evidence="6" type="ORF">BBK14_26575</name>
</gene>
<dbReference type="Proteomes" id="UP000179769">
    <property type="component" value="Unassembled WGS sequence"/>
</dbReference>
<comment type="caution">
    <text evidence="6">The sequence shown here is derived from an EMBL/GenBank/DDBJ whole genome shotgun (WGS) entry which is preliminary data.</text>
</comment>
<dbReference type="RefSeq" id="WP_071066373.1">
    <property type="nucleotide sequence ID" value="NZ_MAXA01000253.1"/>
</dbReference>
<keyword evidence="1" id="KW-0805">Transcription regulation</keyword>
<dbReference type="Pfam" id="PF00440">
    <property type="entry name" value="TetR_N"/>
    <property type="match status" value="1"/>
</dbReference>
<dbReference type="InterPro" id="IPR009057">
    <property type="entry name" value="Homeodomain-like_sf"/>
</dbReference>
<evidence type="ECO:0000256" key="4">
    <source>
        <dbReference type="PROSITE-ProRule" id="PRU00335"/>
    </source>
</evidence>
<sequence length="188" mass="20542">MSREREFDADAAMELFWNRGYEATSVADLVERLGIGRASLYASFGSKHDLYLRALDRYVQRRDPAIVEELSQPGPVLPAVRQLVRRYADQPAAPGQRGCMVVSAALELMPHDAQVARRVEGSWFTLRVALTAALTRARAQGELAVDTDPLALADFLLVVLQGLRVVGTSAALDGGLRPAVEQALSLLR</sequence>
<dbReference type="PROSITE" id="PS50977">
    <property type="entry name" value="HTH_TETR_2"/>
    <property type="match status" value="1"/>
</dbReference>
<dbReference type="PANTHER" id="PTHR47506">
    <property type="entry name" value="TRANSCRIPTIONAL REGULATORY PROTEIN"/>
    <property type="match status" value="1"/>
</dbReference>
<dbReference type="InterPro" id="IPR011075">
    <property type="entry name" value="TetR_C"/>
</dbReference>
<dbReference type="PRINTS" id="PR00455">
    <property type="entry name" value="HTHTETR"/>
</dbReference>
<dbReference type="EMBL" id="MAXA01000253">
    <property type="protein sequence ID" value="OHV21488.1"/>
    <property type="molecule type" value="Genomic_DNA"/>
</dbReference>
<dbReference type="AlphaFoldDB" id="A0A1S1PEY5"/>
<dbReference type="PANTHER" id="PTHR47506:SF1">
    <property type="entry name" value="HTH-TYPE TRANSCRIPTIONAL REGULATOR YJDC"/>
    <property type="match status" value="1"/>
</dbReference>
<keyword evidence="3" id="KW-0804">Transcription</keyword>
<dbReference type="OrthoDB" id="9805134at2"/>
<keyword evidence="7" id="KW-1185">Reference proteome</keyword>
<name>A0A1S1PEY5_9ACTN</name>
<reference evidence="7" key="1">
    <citation type="submission" date="2016-07" db="EMBL/GenBank/DDBJ databases">
        <title>Frankia sp. NRRL B-16219 Genome sequencing.</title>
        <authorList>
            <person name="Ghodhbane-Gtari F."/>
            <person name="Swanson E."/>
            <person name="Gueddou A."/>
            <person name="Louati M."/>
            <person name="Nouioui I."/>
            <person name="Hezbri K."/>
            <person name="Abebe-Akele F."/>
            <person name="Simpson S."/>
            <person name="Morris K."/>
            <person name="Thomas K."/>
            <person name="Gtari M."/>
            <person name="Tisa L.S."/>
        </authorList>
    </citation>
    <scope>NUCLEOTIDE SEQUENCE [LARGE SCALE GENOMIC DNA]</scope>
    <source>
        <strain evidence="7">NRRL B-16219</strain>
    </source>
</reference>
<feature type="domain" description="HTH tetR-type" evidence="5">
    <location>
        <begin position="2"/>
        <end position="62"/>
    </location>
</feature>
<dbReference type="InterPro" id="IPR036271">
    <property type="entry name" value="Tet_transcr_reg_TetR-rel_C_sf"/>
</dbReference>
<evidence type="ECO:0000256" key="2">
    <source>
        <dbReference type="ARBA" id="ARBA00023125"/>
    </source>
</evidence>